<dbReference type="Proteomes" id="UP000294321">
    <property type="component" value="Chromosome"/>
</dbReference>
<dbReference type="GO" id="GO:0005975">
    <property type="term" value="P:carbohydrate metabolic process"/>
    <property type="evidence" value="ECO:0007669"/>
    <property type="project" value="InterPro"/>
</dbReference>
<dbReference type="PANTHER" id="PTHR11122:SF13">
    <property type="entry name" value="GLUCOSE-6-PHOSPHATE 1-EPIMERASE"/>
    <property type="match status" value="1"/>
</dbReference>
<dbReference type="Gene3D" id="2.70.98.10">
    <property type="match status" value="1"/>
</dbReference>
<evidence type="ECO:0000313" key="1">
    <source>
        <dbReference type="EMBL" id="QBP18021.1"/>
    </source>
</evidence>
<dbReference type="SUPFAM" id="SSF74650">
    <property type="entry name" value="Galactose mutarotase-like"/>
    <property type="match status" value="1"/>
</dbReference>
<dbReference type="GO" id="GO:0030246">
    <property type="term" value="F:carbohydrate binding"/>
    <property type="evidence" value="ECO:0007669"/>
    <property type="project" value="InterPro"/>
</dbReference>
<dbReference type="GO" id="GO:0016853">
    <property type="term" value="F:isomerase activity"/>
    <property type="evidence" value="ECO:0007669"/>
    <property type="project" value="InterPro"/>
</dbReference>
<reference evidence="2" key="1">
    <citation type="submission" date="2018-12" db="EMBL/GenBank/DDBJ databases">
        <title>A new species of lactobacillus.</title>
        <authorList>
            <person name="Jian Y."/>
            <person name="Xin L."/>
            <person name="Hong Z.J."/>
            <person name="Ming L.Z."/>
            <person name="Hong X.Z."/>
        </authorList>
    </citation>
    <scope>NUCLEOTIDE SEQUENCE [LARGE SCALE GENOMIC DNA]</scope>
    <source>
        <strain evidence="2">HSLZ-75</strain>
    </source>
</reference>
<organism evidence="1 2">
    <name type="scientific">Acetilactobacillus jinshanensis</name>
    <dbReference type="NCBI Taxonomy" id="1720083"/>
    <lineage>
        <taxon>Bacteria</taxon>
        <taxon>Bacillati</taxon>
        <taxon>Bacillota</taxon>
        <taxon>Bacilli</taxon>
        <taxon>Lactobacillales</taxon>
        <taxon>Lactobacillaceae</taxon>
        <taxon>Acetilactobacillus</taxon>
    </lineage>
</organism>
<dbReference type="InterPro" id="IPR011013">
    <property type="entry name" value="Gal_mutarotase_sf_dom"/>
</dbReference>
<dbReference type="OrthoDB" id="9795355at2"/>
<dbReference type="RefSeq" id="WP_133441578.1">
    <property type="nucleotide sequence ID" value="NZ_CP034726.1"/>
</dbReference>
<dbReference type="InterPro" id="IPR014718">
    <property type="entry name" value="GH-type_carb-bd"/>
</dbReference>
<sequence length="292" mass="33761">MRVTLHNRYLNVVDNTKGAELNSIKGPNQTEYLWQADSDYWGWHAPILFPIVGRLVNNQYRYQGHTYQMHQHGFARQSQFKVDSASDTQVTFELKSSTRTHKLYPFDFDLKVSYKLVAHTVQVQIKVNNVSDKELWFSTGSHPGFNLPLRHDGATFEDYHLTVAPKKVYPRIILKNSLNDVQHPIKADMRTPLNLTHKLFNNDAFVLSLHGHQTTLMLSTFKDNNGVAVTVYNCPYVGVWSPYPKRAPFACIEPWWGLADNYYHHGEFTKKTAINKLSSHQDFTARFDITVF</sequence>
<dbReference type="Pfam" id="PF01263">
    <property type="entry name" value="Aldose_epim"/>
    <property type="match status" value="1"/>
</dbReference>
<dbReference type="PANTHER" id="PTHR11122">
    <property type="entry name" value="APOSPORY-ASSOCIATED PROTEIN C-RELATED"/>
    <property type="match status" value="1"/>
</dbReference>
<dbReference type="AlphaFoldDB" id="A0A4P6ZJU8"/>
<dbReference type="EMBL" id="CP034726">
    <property type="protein sequence ID" value="QBP18021.1"/>
    <property type="molecule type" value="Genomic_DNA"/>
</dbReference>
<dbReference type="KEGG" id="lji:ELX58_02410"/>
<gene>
    <name evidence="1" type="ORF">ELX58_02410</name>
</gene>
<protein>
    <submittedName>
        <fullName evidence="1">Aldose 1-epimerase family protein</fullName>
    </submittedName>
</protein>
<dbReference type="CDD" id="cd09024">
    <property type="entry name" value="Aldose_epim_lacX"/>
    <property type="match status" value="1"/>
</dbReference>
<evidence type="ECO:0000313" key="2">
    <source>
        <dbReference type="Proteomes" id="UP000294321"/>
    </source>
</evidence>
<accession>A0A4P6ZJU8</accession>
<keyword evidence="2" id="KW-1185">Reference proteome</keyword>
<name>A0A4P6ZJU8_9LACO</name>
<proteinExistence type="predicted"/>
<dbReference type="InterPro" id="IPR008183">
    <property type="entry name" value="Aldose_1/G6P_1-epimerase"/>
</dbReference>
<dbReference type="InterPro" id="IPR037481">
    <property type="entry name" value="LacX"/>
</dbReference>